<dbReference type="RefSeq" id="WP_231486154.1">
    <property type="nucleotide sequence ID" value="NZ_BAAAZO010000011.1"/>
</dbReference>
<proteinExistence type="predicted"/>
<comment type="caution">
    <text evidence="1">The sequence shown here is derived from an EMBL/GenBank/DDBJ whole genome shotgun (WGS) entry which is preliminary data.</text>
</comment>
<gene>
    <name evidence="1" type="ORF">GCM10022223_55800</name>
</gene>
<dbReference type="EMBL" id="BAAAZO010000011">
    <property type="protein sequence ID" value="GAA3630791.1"/>
    <property type="molecule type" value="Genomic_DNA"/>
</dbReference>
<reference evidence="2" key="1">
    <citation type="journal article" date="2019" name="Int. J. Syst. Evol. Microbiol.">
        <title>The Global Catalogue of Microorganisms (GCM) 10K type strain sequencing project: providing services to taxonomists for standard genome sequencing and annotation.</title>
        <authorList>
            <consortium name="The Broad Institute Genomics Platform"/>
            <consortium name="The Broad Institute Genome Sequencing Center for Infectious Disease"/>
            <person name="Wu L."/>
            <person name="Ma J."/>
        </authorList>
    </citation>
    <scope>NUCLEOTIDE SEQUENCE [LARGE SCALE GENOMIC DNA]</scope>
    <source>
        <strain evidence="2">JCM 16902</strain>
    </source>
</reference>
<dbReference type="Proteomes" id="UP001501074">
    <property type="component" value="Unassembled WGS sequence"/>
</dbReference>
<accession>A0ABP7AEU9</accession>
<protein>
    <submittedName>
        <fullName evidence="1">Uncharacterized protein</fullName>
    </submittedName>
</protein>
<sequence>MGKNKMRKAVYDRVQGTLRDHDQTWAFDETGRHFFTAEPAPCALAEEPWVENVLLVSDTLWQSAVLDDAIQCGPSEELLLIHAVDGSGYVLGAADDDVDLSLLAERLLYPEGEAPDPFALAEVMAPFGGSKPGQGLGLIEGSAWGTPLLERFPAAGQIAASVHPVRWKREAESVHLEFCSYSYDLTRGGLVVSQWSVQVAAGFPAQIGLHDIALTPHLGPGALSSEARRSASGDPASGW</sequence>
<organism evidence="1 2">
    <name type="scientific">Kineosporia mesophila</name>
    <dbReference type="NCBI Taxonomy" id="566012"/>
    <lineage>
        <taxon>Bacteria</taxon>
        <taxon>Bacillati</taxon>
        <taxon>Actinomycetota</taxon>
        <taxon>Actinomycetes</taxon>
        <taxon>Kineosporiales</taxon>
        <taxon>Kineosporiaceae</taxon>
        <taxon>Kineosporia</taxon>
    </lineage>
</organism>
<name>A0ABP7AEU9_9ACTN</name>
<evidence type="ECO:0000313" key="1">
    <source>
        <dbReference type="EMBL" id="GAA3630791.1"/>
    </source>
</evidence>
<keyword evidence="2" id="KW-1185">Reference proteome</keyword>
<evidence type="ECO:0000313" key="2">
    <source>
        <dbReference type="Proteomes" id="UP001501074"/>
    </source>
</evidence>